<keyword evidence="8" id="KW-1185">Reference proteome</keyword>
<evidence type="ECO:0000313" key="7">
    <source>
        <dbReference type="EMBL" id="MFC6009049.1"/>
    </source>
</evidence>
<dbReference type="InterPro" id="IPR050109">
    <property type="entry name" value="HTH-type_TetR-like_transc_reg"/>
</dbReference>
<comment type="caution">
    <text evidence="7">The sequence shown here is derived from an EMBL/GenBank/DDBJ whole genome shotgun (WGS) entry which is preliminary data.</text>
</comment>
<gene>
    <name evidence="7" type="ORF">ACFQDO_18090</name>
</gene>
<keyword evidence="3" id="KW-0804">Transcription</keyword>
<protein>
    <submittedName>
        <fullName evidence="7">TetR/AcrR family transcriptional regulator</fullName>
    </submittedName>
</protein>
<dbReference type="PROSITE" id="PS50977">
    <property type="entry name" value="HTH_TETR_2"/>
    <property type="match status" value="1"/>
</dbReference>
<dbReference type="RefSeq" id="WP_345717577.1">
    <property type="nucleotide sequence ID" value="NZ_BAABFP010000007.1"/>
</dbReference>
<dbReference type="Pfam" id="PF17928">
    <property type="entry name" value="TetR_C_22"/>
    <property type="match status" value="1"/>
</dbReference>
<reference evidence="8" key="1">
    <citation type="journal article" date="2019" name="Int. J. Syst. Evol. Microbiol.">
        <title>The Global Catalogue of Microorganisms (GCM) 10K type strain sequencing project: providing services to taxonomists for standard genome sequencing and annotation.</title>
        <authorList>
            <consortium name="The Broad Institute Genomics Platform"/>
            <consortium name="The Broad Institute Genome Sequencing Center for Infectious Disease"/>
            <person name="Wu L."/>
            <person name="Ma J."/>
        </authorList>
    </citation>
    <scope>NUCLEOTIDE SEQUENCE [LARGE SCALE GENOMIC DNA]</scope>
    <source>
        <strain evidence="8">KACC 14249</strain>
    </source>
</reference>
<dbReference type="PANTHER" id="PTHR30055:SF234">
    <property type="entry name" value="HTH-TYPE TRANSCRIPTIONAL REGULATOR BETI"/>
    <property type="match status" value="1"/>
</dbReference>
<evidence type="ECO:0000256" key="2">
    <source>
        <dbReference type="ARBA" id="ARBA00023125"/>
    </source>
</evidence>
<dbReference type="Proteomes" id="UP001596189">
    <property type="component" value="Unassembled WGS sequence"/>
</dbReference>
<evidence type="ECO:0000256" key="1">
    <source>
        <dbReference type="ARBA" id="ARBA00023015"/>
    </source>
</evidence>
<keyword evidence="1" id="KW-0805">Transcription regulation</keyword>
<dbReference type="PRINTS" id="PR00455">
    <property type="entry name" value="HTHTETR"/>
</dbReference>
<keyword evidence="2 4" id="KW-0238">DNA-binding</keyword>
<evidence type="ECO:0000259" key="6">
    <source>
        <dbReference type="PROSITE" id="PS50977"/>
    </source>
</evidence>
<dbReference type="InterPro" id="IPR009057">
    <property type="entry name" value="Homeodomain-like_sf"/>
</dbReference>
<feature type="region of interest" description="Disordered" evidence="5">
    <location>
        <begin position="1"/>
        <end position="23"/>
    </location>
</feature>
<evidence type="ECO:0000256" key="4">
    <source>
        <dbReference type="PROSITE-ProRule" id="PRU00335"/>
    </source>
</evidence>
<accession>A0ABW1JIS6</accession>
<evidence type="ECO:0000313" key="8">
    <source>
        <dbReference type="Proteomes" id="UP001596189"/>
    </source>
</evidence>
<proteinExistence type="predicted"/>
<dbReference type="SUPFAM" id="SSF46689">
    <property type="entry name" value="Homeodomain-like"/>
    <property type="match status" value="1"/>
</dbReference>
<feature type="domain" description="HTH tetR-type" evidence="6">
    <location>
        <begin position="22"/>
        <end position="82"/>
    </location>
</feature>
<name>A0ABW1JIS6_9ACTN</name>
<feature type="DNA-binding region" description="H-T-H motif" evidence="4">
    <location>
        <begin position="45"/>
        <end position="64"/>
    </location>
</feature>
<dbReference type="EMBL" id="JBHSRD010000008">
    <property type="protein sequence ID" value="MFC6009049.1"/>
    <property type="molecule type" value="Genomic_DNA"/>
</dbReference>
<dbReference type="PANTHER" id="PTHR30055">
    <property type="entry name" value="HTH-TYPE TRANSCRIPTIONAL REGULATOR RUTR"/>
    <property type="match status" value="1"/>
</dbReference>
<evidence type="ECO:0000256" key="3">
    <source>
        <dbReference type="ARBA" id="ARBA00023163"/>
    </source>
</evidence>
<dbReference type="Pfam" id="PF00440">
    <property type="entry name" value="TetR_N"/>
    <property type="match status" value="1"/>
</dbReference>
<dbReference type="InterPro" id="IPR001647">
    <property type="entry name" value="HTH_TetR"/>
</dbReference>
<evidence type="ECO:0000256" key="5">
    <source>
        <dbReference type="SAM" id="MobiDB-lite"/>
    </source>
</evidence>
<dbReference type="Gene3D" id="1.10.357.10">
    <property type="entry name" value="Tetracycline Repressor, domain 2"/>
    <property type="match status" value="1"/>
</dbReference>
<feature type="compositionally biased region" description="Basic and acidic residues" evidence="5">
    <location>
        <begin position="10"/>
        <end position="23"/>
    </location>
</feature>
<organism evidence="7 8">
    <name type="scientific">Angustibacter luteus</name>
    <dbReference type="NCBI Taxonomy" id="658456"/>
    <lineage>
        <taxon>Bacteria</taxon>
        <taxon>Bacillati</taxon>
        <taxon>Actinomycetota</taxon>
        <taxon>Actinomycetes</taxon>
        <taxon>Kineosporiales</taxon>
        <taxon>Kineosporiaceae</taxon>
    </lineage>
</organism>
<dbReference type="InterPro" id="IPR041674">
    <property type="entry name" value="TetR_C_22"/>
</dbReference>
<sequence length="226" mass="23949">MSESSARDAIAPRRQPEQRRSRQRVESILDAAAALIAQSGVDATSMSDVADRAGIRLPSVYRYFPNKQAILQTLLERYSGIVRDEVVAVLAPVSTQDEARAAVSTSMRAYWDLFRSDATFAAVWTAASGDPDMVAADVTDSRAAGVQLADVFRGVVPGPVSVDLNLLCFVAAHLAATVVRLAVHLSDAEAGVVLDAMTDRVLPALLGLPTILPAELSVDLPVALPA</sequence>